<comment type="caution">
    <text evidence="2">The sequence shown here is derived from an EMBL/GenBank/DDBJ whole genome shotgun (WGS) entry which is preliminary data.</text>
</comment>
<proteinExistence type="predicted"/>
<accession>A0A9D4DUC1</accession>
<evidence type="ECO:0000313" key="3">
    <source>
        <dbReference type="Proteomes" id="UP000828390"/>
    </source>
</evidence>
<keyword evidence="1" id="KW-1133">Transmembrane helix</keyword>
<sequence>MHVRKVSSHNDYDDGGVITAMLMRMLLLLLIMLIMMVLMPTPMMMMILISSRMYGIITTLENMDIKAVCLLLLLTTVLEVICQTIAGLKLTVTKEILDK</sequence>
<reference evidence="2" key="2">
    <citation type="submission" date="2020-11" db="EMBL/GenBank/DDBJ databases">
        <authorList>
            <person name="McCartney M.A."/>
            <person name="Auch B."/>
            <person name="Kono T."/>
            <person name="Mallez S."/>
            <person name="Becker A."/>
            <person name="Gohl D.M."/>
            <person name="Silverstein K.A.T."/>
            <person name="Koren S."/>
            <person name="Bechman K.B."/>
            <person name="Herman A."/>
            <person name="Abrahante J.E."/>
            <person name="Garbe J."/>
        </authorList>
    </citation>
    <scope>NUCLEOTIDE SEQUENCE</scope>
    <source>
        <strain evidence="2">Duluth1</strain>
        <tissue evidence="2">Whole animal</tissue>
    </source>
</reference>
<keyword evidence="1" id="KW-0812">Transmembrane</keyword>
<feature type="transmembrane region" description="Helical" evidence="1">
    <location>
        <begin position="26"/>
        <end position="50"/>
    </location>
</feature>
<reference evidence="2" key="1">
    <citation type="journal article" date="2019" name="bioRxiv">
        <title>The Genome of the Zebra Mussel, Dreissena polymorpha: A Resource for Invasive Species Research.</title>
        <authorList>
            <person name="McCartney M.A."/>
            <person name="Auch B."/>
            <person name="Kono T."/>
            <person name="Mallez S."/>
            <person name="Zhang Y."/>
            <person name="Obille A."/>
            <person name="Becker A."/>
            <person name="Abrahante J.E."/>
            <person name="Garbe J."/>
            <person name="Badalamenti J.P."/>
            <person name="Herman A."/>
            <person name="Mangelson H."/>
            <person name="Liachko I."/>
            <person name="Sullivan S."/>
            <person name="Sone E.D."/>
            <person name="Koren S."/>
            <person name="Silverstein K.A.T."/>
            <person name="Beckman K.B."/>
            <person name="Gohl D.M."/>
        </authorList>
    </citation>
    <scope>NUCLEOTIDE SEQUENCE</scope>
    <source>
        <strain evidence="2">Duluth1</strain>
        <tissue evidence="2">Whole animal</tissue>
    </source>
</reference>
<keyword evidence="3" id="KW-1185">Reference proteome</keyword>
<dbReference type="AlphaFoldDB" id="A0A9D4DUC1"/>
<feature type="non-terminal residue" evidence="2">
    <location>
        <position position="99"/>
    </location>
</feature>
<gene>
    <name evidence="2" type="ORF">DPMN_188917</name>
</gene>
<organism evidence="2 3">
    <name type="scientific">Dreissena polymorpha</name>
    <name type="common">Zebra mussel</name>
    <name type="synonym">Mytilus polymorpha</name>
    <dbReference type="NCBI Taxonomy" id="45954"/>
    <lineage>
        <taxon>Eukaryota</taxon>
        <taxon>Metazoa</taxon>
        <taxon>Spiralia</taxon>
        <taxon>Lophotrochozoa</taxon>
        <taxon>Mollusca</taxon>
        <taxon>Bivalvia</taxon>
        <taxon>Autobranchia</taxon>
        <taxon>Heteroconchia</taxon>
        <taxon>Euheterodonta</taxon>
        <taxon>Imparidentia</taxon>
        <taxon>Neoheterodontei</taxon>
        <taxon>Myida</taxon>
        <taxon>Dreissenoidea</taxon>
        <taxon>Dreissenidae</taxon>
        <taxon>Dreissena</taxon>
    </lineage>
</organism>
<feature type="transmembrane region" description="Helical" evidence="1">
    <location>
        <begin position="70"/>
        <end position="92"/>
    </location>
</feature>
<name>A0A9D4DUC1_DREPO</name>
<evidence type="ECO:0000256" key="1">
    <source>
        <dbReference type="SAM" id="Phobius"/>
    </source>
</evidence>
<dbReference type="EMBL" id="JAIWYP010000010">
    <property type="protein sequence ID" value="KAH3754252.1"/>
    <property type="molecule type" value="Genomic_DNA"/>
</dbReference>
<evidence type="ECO:0000313" key="2">
    <source>
        <dbReference type="EMBL" id="KAH3754252.1"/>
    </source>
</evidence>
<dbReference type="Proteomes" id="UP000828390">
    <property type="component" value="Unassembled WGS sequence"/>
</dbReference>
<keyword evidence="1" id="KW-0472">Membrane</keyword>
<protein>
    <submittedName>
        <fullName evidence="2">Uncharacterized protein</fullName>
    </submittedName>
</protein>